<evidence type="ECO:0000256" key="1">
    <source>
        <dbReference type="SAM" id="Phobius"/>
    </source>
</evidence>
<dbReference type="Gene3D" id="2.60.40.1180">
    <property type="entry name" value="Golgi alpha-mannosidase II"/>
    <property type="match status" value="1"/>
</dbReference>
<keyword evidence="2" id="KW-0732">Signal</keyword>
<organism evidence="4 5">
    <name type="scientific">Meripilus lineatus</name>
    <dbReference type="NCBI Taxonomy" id="2056292"/>
    <lineage>
        <taxon>Eukaryota</taxon>
        <taxon>Fungi</taxon>
        <taxon>Dikarya</taxon>
        <taxon>Basidiomycota</taxon>
        <taxon>Agaricomycotina</taxon>
        <taxon>Agaricomycetes</taxon>
        <taxon>Polyporales</taxon>
        <taxon>Meripilaceae</taxon>
        <taxon>Meripilus</taxon>
    </lineage>
</organism>
<feature type="transmembrane region" description="Helical" evidence="1">
    <location>
        <begin position="645"/>
        <end position="666"/>
    </location>
</feature>
<dbReference type="Gene3D" id="3.20.20.80">
    <property type="entry name" value="Glycosidases"/>
    <property type="match status" value="1"/>
</dbReference>
<sequence>MTLKTILALLARFTVAQAITVYGQNGVVTASGPPSGTASVSTSATSAAFTPAAFNTIVLQPPAIPTGVPMQFQVPLENTASDVNGLSIAQSGAFFGFSIEMSVINQVIGVNASFINVPFLNLIALITERAGRINIRVGGNTQETAVLVDSLPGGVAIAKDKGVTSNPTETPALLFTPEIIYMLANVSSLVNAKWYLGIPMNDTSNLRLQIAEVAEAVLGQNLLGLQLGNEPDLYVSHQHRPSDYDQNSYFAEFGTVVTAIGNDGNIPTRNNLIAPSVSGNWSPESVWNTGFVSAYTNALGALAVEHYPDNNCAAAFPDAGLGTPVDPQSVFADYLTHQSGIGIVAPYLNSTAVAQAAGKPFLMFETNTASCGGFPGVSDSFGSALWALDYGLQMAYSNFSGALLHVGGSSDTYNPFTPPPTNMSSTHGWTVGPIFYSAVIMPEILGTSNTSRVLDLQMNAGNANTPGYAIYESGSLARLALFNYITDSSGASTYTATISVGGGNTGEPNGVPSQVTVKYLLAPSVSEKSNVTWAGQTLGGMFQVDGRFQGSVSTTTVNCDQTANTCQIQVPAPGFALVFLTSTALQEVSPQTPLTFATTAHTKTQNTATIDASVLATSNGDGGANRKILGSTSKGSTNASRMSTIAPSIAGIVSLLAGGLTLVGLMRRV</sequence>
<comment type="caution">
    <text evidence="4">The sequence shown here is derived from an EMBL/GenBank/DDBJ whole genome shotgun (WGS) entry which is preliminary data.</text>
</comment>
<dbReference type="InterPro" id="IPR031728">
    <property type="entry name" value="GlcAase_C"/>
</dbReference>
<gene>
    <name evidence="4" type="ORF">NLI96_g3196</name>
</gene>
<dbReference type="InterPro" id="IPR013780">
    <property type="entry name" value="Glyco_hydro_b"/>
</dbReference>
<evidence type="ECO:0000256" key="2">
    <source>
        <dbReference type="SAM" id="SignalP"/>
    </source>
</evidence>
<evidence type="ECO:0000259" key="3">
    <source>
        <dbReference type="Pfam" id="PF16862"/>
    </source>
</evidence>
<accession>A0AAD5YFV2</accession>
<evidence type="ECO:0000313" key="5">
    <source>
        <dbReference type="Proteomes" id="UP001212997"/>
    </source>
</evidence>
<feature type="chain" id="PRO_5042144349" description="Beta-glucuronidase C-terminal domain-containing protein" evidence="2">
    <location>
        <begin position="19"/>
        <end position="669"/>
    </location>
</feature>
<keyword evidence="1" id="KW-0472">Membrane</keyword>
<dbReference type="AlphaFoldDB" id="A0AAD5YFV2"/>
<dbReference type="PANTHER" id="PTHR36183">
    <property type="entry name" value="BETA-GLUCURONIDASE"/>
    <property type="match status" value="1"/>
</dbReference>
<dbReference type="InterPro" id="IPR017853">
    <property type="entry name" value="GH"/>
</dbReference>
<protein>
    <recommendedName>
        <fullName evidence="3">Beta-glucuronidase C-terminal domain-containing protein</fullName>
    </recommendedName>
</protein>
<dbReference type="Pfam" id="PF16862">
    <property type="entry name" value="Glyco_hydro_79C"/>
    <property type="match status" value="1"/>
</dbReference>
<keyword evidence="5" id="KW-1185">Reference proteome</keyword>
<dbReference type="SUPFAM" id="SSF51445">
    <property type="entry name" value="(Trans)glycosidases"/>
    <property type="match status" value="1"/>
</dbReference>
<dbReference type="Proteomes" id="UP001212997">
    <property type="component" value="Unassembled WGS sequence"/>
</dbReference>
<dbReference type="PANTHER" id="PTHR36183:SF2">
    <property type="entry name" value="BETA-GLUCURONIDASE C-TERMINAL DOMAIN-CONTAINING PROTEIN"/>
    <property type="match status" value="1"/>
</dbReference>
<evidence type="ECO:0000313" key="4">
    <source>
        <dbReference type="EMBL" id="KAJ3487932.1"/>
    </source>
</evidence>
<reference evidence="4" key="1">
    <citation type="submission" date="2022-07" db="EMBL/GenBank/DDBJ databases">
        <title>Genome Sequence of Physisporinus lineatus.</title>
        <authorList>
            <person name="Buettner E."/>
        </authorList>
    </citation>
    <scope>NUCLEOTIDE SEQUENCE</scope>
    <source>
        <strain evidence="4">VT162</strain>
    </source>
</reference>
<feature type="domain" description="Beta-glucuronidase C-terminal" evidence="3">
    <location>
        <begin position="467"/>
        <end position="577"/>
    </location>
</feature>
<name>A0AAD5YFV2_9APHY</name>
<proteinExistence type="predicted"/>
<keyword evidence="1" id="KW-0812">Transmembrane</keyword>
<keyword evidence="1" id="KW-1133">Transmembrane helix</keyword>
<dbReference type="InterPro" id="IPR052974">
    <property type="entry name" value="GH79_Enzymes"/>
</dbReference>
<dbReference type="EMBL" id="JANAWD010000079">
    <property type="protein sequence ID" value="KAJ3487932.1"/>
    <property type="molecule type" value="Genomic_DNA"/>
</dbReference>
<feature type="signal peptide" evidence="2">
    <location>
        <begin position="1"/>
        <end position="18"/>
    </location>
</feature>